<feature type="region of interest" description="Disordered" evidence="1">
    <location>
        <begin position="1"/>
        <end position="52"/>
    </location>
</feature>
<sequence length="52" mass="5552">MLACSKELDREGNIRTESVSGSAESNRWAISINPDLPSGRNNISGVSCTART</sequence>
<evidence type="ECO:0000256" key="1">
    <source>
        <dbReference type="SAM" id="MobiDB-lite"/>
    </source>
</evidence>
<comment type="caution">
    <text evidence="2">The sequence shown here is derived from an EMBL/GenBank/DDBJ whole genome shotgun (WGS) entry which is preliminary data.</text>
</comment>
<dbReference type="AlphaFoldDB" id="A0AAD5MZ82"/>
<dbReference type="Proteomes" id="UP001196413">
    <property type="component" value="Unassembled WGS sequence"/>
</dbReference>
<accession>A0AAD5MZ82</accession>
<name>A0AAD5MZ82_PARTN</name>
<feature type="compositionally biased region" description="Polar residues" evidence="1">
    <location>
        <begin position="15"/>
        <end position="25"/>
    </location>
</feature>
<dbReference type="EMBL" id="JAHQIW010005347">
    <property type="protein sequence ID" value="KAJ1365723.1"/>
    <property type="molecule type" value="Genomic_DNA"/>
</dbReference>
<proteinExistence type="predicted"/>
<feature type="compositionally biased region" description="Polar residues" evidence="1">
    <location>
        <begin position="39"/>
        <end position="52"/>
    </location>
</feature>
<keyword evidence="3" id="KW-1185">Reference proteome</keyword>
<feature type="compositionally biased region" description="Basic and acidic residues" evidence="1">
    <location>
        <begin position="1"/>
        <end position="14"/>
    </location>
</feature>
<evidence type="ECO:0000313" key="3">
    <source>
        <dbReference type="Proteomes" id="UP001196413"/>
    </source>
</evidence>
<reference evidence="2" key="1">
    <citation type="submission" date="2021-06" db="EMBL/GenBank/DDBJ databases">
        <title>Parelaphostrongylus tenuis whole genome reference sequence.</title>
        <authorList>
            <person name="Garwood T.J."/>
            <person name="Larsen P.A."/>
            <person name="Fountain-Jones N.M."/>
            <person name="Garbe J.R."/>
            <person name="Macchietto M.G."/>
            <person name="Kania S.A."/>
            <person name="Gerhold R.W."/>
            <person name="Richards J.E."/>
            <person name="Wolf T.M."/>
        </authorList>
    </citation>
    <scope>NUCLEOTIDE SEQUENCE</scope>
    <source>
        <strain evidence="2">MNPRO001-30</strain>
        <tissue evidence="2">Meninges</tissue>
    </source>
</reference>
<gene>
    <name evidence="2" type="ORF">KIN20_026141</name>
</gene>
<evidence type="ECO:0000313" key="2">
    <source>
        <dbReference type="EMBL" id="KAJ1365723.1"/>
    </source>
</evidence>
<organism evidence="2 3">
    <name type="scientific">Parelaphostrongylus tenuis</name>
    <name type="common">Meningeal worm</name>
    <dbReference type="NCBI Taxonomy" id="148309"/>
    <lineage>
        <taxon>Eukaryota</taxon>
        <taxon>Metazoa</taxon>
        <taxon>Ecdysozoa</taxon>
        <taxon>Nematoda</taxon>
        <taxon>Chromadorea</taxon>
        <taxon>Rhabditida</taxon>
        <taxon>Rhabditina</taxon>
        <taxon>Rhabditomorpha</taxon>
        <taxon>Strongyloidea</taxon>
        <taxon>Metastrongylidae</taxon>
        <taxon>Parelaphostrongylus</taxon>
    </lineage>
</organism>
<protein>
    <submittedName>
        <fullName evidence="2">Uncharacterized protein</fullName>
    </submittedName>
</protein>